<dbReference type="RefSeq" id="WP_109688804.1">
    <property type="nucleotide sequence ID" value="NZ_QGGL01000007.1"/>
</dbReference>
<reference evidence="1 2" key="1">
    <citation type="submission" date="2018-05" db="EMBL/GenBank/DDBJ databases">
        <title>Genomic Encyclopedia of Type Strains, Phase IV (KMG-IV): sequencing the most valuable type-strain genomes for metagenomic binning, comparative biology and taxonomic classification.</title>
        <authorList>
            <person name="Goeker M."/>
        </authorList>
    </citation>
    <scope>NUCLEOTIDE SEQUENCE [LARGE SCALE GENOMIC DNA]</scope>
    <source>
        <strain evidence="1 2">DSM 18773</strain>
    </source>
</reference>
<name>A0A316DVW9_9BACL</name>
<evidence type="ECO:0000313" key="1">
    <source>
        <dbReference type="EMBL" id="PWK13495.1"/>
    </source>
</evidence>
<proteinExistence type="predicted"/>
<dbReference type="EMBL" id="QGGL01000007">
    <property type="protein sequence ID" value="PWK13495.1"/>
    <property type="molecule type" value="Genomic_DNA"/>
</dbReference>
<gene>
    <name evidence="1" type="ORF">C7459_107164</name>
</gene>
<sequence length="272" mass="31228">MGSMAIDGDYLLRTLRAIRNGRPMLELVLERYDDRWLHDNVYRELMRAPNHEIDKGRLQSYVSSGYIKVIDDRQILEMLKECASSEEYACSWYISKLKEHTAAIDFETDYDSGHQSPKQVYRELFYGFGTYEKIPDLLHALQQAEDRVTGASIGEIKTCVMIQAFYNIGWSELELFASNDNSALELASVSDYVIPQCICIIGTFYLFKTLGLSKVQAEVLLLQLGETTERYVTNGNGSEKRTYREIFDMIYANKMVLRANGTLEIVDIQQSE</sequence>
<dbReference type="Proteomes" id="UP000245634">
    <property type="component" value="Unassembled WGS sequence"/>
</dbReference>
<evidence type="ECO:0000313" key="2">
    <source>
        <dbReference type="Proteomes" id="UP000245634"/>
    </source>
</evidence>
<comment type="caution">
    <text evidence="1">The sequence shown here is derived from an EMBL/GenBank/DDBJ whole genome shotgun (WGS) entry which is preliminary data.</text>
</comment>
<dbReference type="AlphaFoldDB" id="A0A316DVW9"/>
<keyword evidence="2" id="KW-1185">Reference proteome</keyword>
<organism evidence="1 2">
    <name type="scientific">Tumebacillus permanentifrigoris</name>
    <dbReference type="NCBI Taxonomy" id="378543"/>
    <lineage>
        <taxon>Bacteria</taxon>
        <taxon>Bacillati</taxon>
        <taxon>Bacillota</taxon>
        <taxon>Bacilli</taxon>
        <taxon>Bacillales</taxon>
        <taxon>Alicyclobacillaceae</taxon>
        <taxon>Tumebacillus</taxon>
    </lineage>
</organism>
<accession>A0A316DVW9</accession>
<protein>
    <submittedName>
        <fullName evidence="1">Uncharacterized protein</fullName>
    </submittedName>
</protein>